<evidence type="ECO:0000313" key="2">
    <source>
        <dbReference type="EMBL" id="MTR65895.1"/>
    </source>
</evidence>
<gene>
    <name evidence="2" type="ORF">GMC73_01140</name>
</gene>
<sequence length="326" mass="38324">MNKKIFVRTLFDWCVVVVLSVVCYFDVQPAIHMNTNPEKLYQQGYVYKAENSDDVLAIKVLDIDPNPIERKNNTYYLVKHEYGVTAMKVVIKGSINKLLEMKDVLAPQENPLESSDFYLHVQVLPEIRRRKKSSDIVIISKEFKDIIQERFNQSDLSKGGATVDTTHLLDLMDDRGGAHFLVGPVLVGLVAVFFFINTIRRIFYLRRQFKLFNTLFPSYANQPEKLVKDADYSDNKLELLVHQGILVFYGMDFEILPVDDIEEIKLFRVHRKSFYRYKMKIIFYSSRRPYVFEINKSNMEAYYPFIDYLRSLAPIVVEDGWKMNYR</sequence>
<feature type="transmembrane region" description="Helical" evidence="1">
    <location>
        <begin position="178"/>
        <end position="199"/>
    </location>
</feature>
<keyword evidence="1" id="KW-0472">Membrane</keyword>
<evidence type="ECO:0000256" key="1">
    <source>
        <dbReference type="SAM" id="Phobius"/>
    </source>
</evidence>
<dbReference type="RefSeq" id="WP_151378871.1">
    <property type="nucleotide sequence ID" value="NZ_JAQDHM010000001.1"/>
</dbReference>
<feature type="transmembrane region" description="Helical" evidence="1">
    <location>
        <begin position="5"/>
        <end position="27"/>
    </location>
</feature>
<keyword evidence="1" id="KW-1133">Transmembrane helix</keyword>
<protein>
    <submittedName>
        <fullName evidence="2">Uncharacterized protein</fullName>
    </submittedName>
</protein>
<keyword evidence="1" id="KW-0812">Transmembrane</keyword>
<dbReference type="Proteomes" id="UP000460220">
    <property type="component" value="Unassembled WGS sequence"/>
</dbReference>
<comment type="caution">
    <text evidence="2">The sequence shown here is derived from an EMBL/GenBank/DDBJ whole genome shotgun (WGS) entry which is preliminary data.</text>
</comment>
<dbReference type="EMBL" id="WMYY01000001">
    <property type="protein sequence ID" value="MTR65895.1"/>
    <property type="molecule type" value="Genomic_DNA"/>
</dbReference>
<proteinExistence type="predicted"/>
<reference evidence="2 3" key="1">
    <citation type="journal article" date="2019" name="Nat. Med.">
        <title>A library of human gut bacterial isolates paired with longitudinal multiomics data enables mechanistic microbiome research.</title>
        <authorList>
            <person name="Poyet M."/>
            <person name="Groussin M."/>
            <person name="Gibbons S.M."/>
            <person name="Avila-Pacheco J."/>
            <person name="Jiang X."/>
            <person name="Kearney S.M."/>
            <person name="Perrotta A.R."/>
            <person name="Berdy B."/>
            <person name="Zhao S."/>
            <person name="Lieberman T.D."/>
            <person name="Swanson P.K."/>
            <person name="Smith M."/>
            <person name="Roesemann S."/>
            <person name="Alexander J.E."/>
            <person name="Rich S.A."/>
            <person name="Livny J."/>
            <person name="Vlamakis H."/>
            <person name="Clish C."/>
            <person name="Bullock K."/>
            <person name="Deik A."/>
            <person name="Scott J."/>
            <person name="Pierce K.A."/>
            <person name="Xavier R.J."/>
            <person name="Alm E.J."/>
        </authorList>
    </citation>
    <scope>NUCLEOTIDE SEQUENCE [LARGE SCALE GENOMIC DNA]</scope>
    <source>
        <strain evidence="2 3">BIOML-A12</strain>
    </source>
</reference>
<organism evidence="2 3">
    <name type="scientific">Streptococcus parasanguinis</name>
    <dbReference type="NCBI Taxonomy" id="1318"/>
    <lineage>
        <taxon>Bacteria</taxon>
        <taxon>Bacillati</taxon>
        <taxon>Bacillota</taxon>
        <taxon>Bacilli</taxon>
        <taxon>Lactobacillales</taxon>
        <taxon>Streptococcaceae</taxon>
        <taxon>Streptococcus</taxon>
    </lineage>
</organism>
<dbReference type="AlphaFoldDB" id="A0A414K1J7"/>
<evidence type="ECO:0000313" key="3">
    <source>
        <dbReference type="Proteomes" id="UP000460220"/>
    </source>
</evidence>
<name>A0A414K1J7_STRPA</name>
<accession>A0A414K1J7</accession>